<dbReference type="EnsemblMetazoa" id="ASIC008999-RA">
    <property type="protein sequence ID" value="ASIC008999-PA"/>
    <property type="gene ID" value="ASIC008999"/>
</dbReference>
<dbReference type="AlphaFoldDB" id="A0A084VTX0"/>
<accession>A0A084VTX0</accession>
<proteinExistence type="predicted"/>
<dbReference type="EMBL" id="KE525092">
    <property type="protein sequence ID" value="KFB41414.1"/>
    <property type="molecule type" value="Genomic_DNA"/>
</dbReference>
<name>A0A084VTX0_ANOSI</name>
<dbReference type="Proteomes" id="UP000030765">
    <property type="component" value="Unassembled WGS sequence"/>
</dbReference>
<sequence length="57" mass="6126">MALSDPVIFATVDEDSPFSDEGRQAEGQPNIATGTYQTLDENAFHIALAVAETEKGR</sequence>
<reference evidence="1 3" key="1">
    <citation type="journal article" date="2014" name="BMC Genomics">
        <title>Genome sequence of Anopheles sinensis provides insight into genetics basis of mosquito competence for malaria parasites.</title>
        <authorList>
            <person name="Zhou D."/>
            <person name="Zhang D."/>
            <person name="Ding G."/>
            <person name="Shi L."/>
            <person name="Hou Q."/>
            <person name="Ye Y."/>
            <person name="Xu Y."/>
            <person name="Zhou H."/>
            <person name="Xiong C."/>
            <person name="Li S."/>
            <person name="Yu J."/>
            <person name="Hong S."/>
            <person name="Yu X."/>
            <person name="Zou P."/>
            <person name="Chen C."/>
            <person name="Chang X."/>
            <person name="Wang W."/>
            <person name="Lv Y."/>
            <person name="Sun Y."/>
            <person name="Ma L."/>
            <person name="Shen B."/>
            <person name="Zhu C."/>
        </authorList>
    </citation>
    <scope>NUCLEOTIDE SEQUENCE [LARGE SCALE GENOMIC DNA]</scope>
</reference>
<evidence type="ECO:0000313" key="2">
    <source>
        <dbReference type="EnsemblMetazoa" id="ASIC008999-PA"/>
    </source>
</evidence>
<gene>
    <name evidence="1" type="ORF">ZHAS_00008999</name>
</gene>
<reference evidence="2" key="2">
    <citation type="submission" date="2020-05" db="UniProtKB">
        <authorList>
            <consortium name="EnsemblMetazoa"/>
        </authorList>
    </citation>
    <scope>IDENTIFICATION</scope>
</reference>
<dbReference type="EMBL" id="ATLV01016524">
    <property type="status" value="NOT_ANNOTATED_CDS"/>
    <property type="molecule type" value="Genomic_DNA"/>
</dbReference>
<protein>
    <submittedName>
        <fullName evidence="1 2">Uncharacterized protein</fullName>
    </submittedName>
</protein>
<evidence type="ECO:0000313" key="3">
    <source>
        <dbReference type="Proteomes" id="UP000030765"/>
    </source>
</evidence>
<evidence type="ECO:0000313" key="1">
    <source>
        <dbReference type="EMBL" id="KFB41414.1"/>
    </source>
</evidence>
<dbReference type="VEuPathDB" id="VectorBase:ASIC008999"/>
<keyword evidence="3" id="KW-1185">Reference proteome</keyword>
<organism evidence="1">
    <name type="scientific">Anopheles sinensis</name>
    <name type="common">Mosquito</name>
    <dbReference type="NCBI Taxonomy" id="74873"/>
    <lineage>
        <taxon>Eukaryota</taxon>
        <taxon>Metazoa</taxon>
        <taxon>Ecdysozoa</taxon>
        <taxon>Arthropoda</taxon>
        <taxon>Hexapoda</taxon>
        <taxon>Insecta</taxon>
        <taxon>Pterygota</taxon>
        <taxon>Neoptera</taxon>
        <taxon>Endopterygota</taxon>
        <taxon>Diptera</taxon>
        <taxon>Nematocera</taxon>
        <taxon>Culicoidea</taxon>
        <taxon>Culicidae</taxon>
        <taxon>Anophelinae</taxon>
        <taxon>Anopheles</taxon>
    </lineage>
</organism>